<keyword evidence="8" id="KW-1278">Translocase</keyword>
<dbReference type="RefSeq" id="WP_073613840.1">
    <property type="nucleotide sequence ID" value="NZ_FRFE01000011.1"/>
</dbReference>
<dbReference type="InterPro" id="IPR023214">
    <property type="entry name" value="HAD_sf"/>
</dbReference>
<evidence type="ECO:0000256" key="6">
    <source>
        <dbReference type="ARBA" id="ARBA00022840"/>
    </source>
</evidence>
<keyword evidence="6" id="KW-0067">ATP-binding</keyword>
<feature type="transmembrane region" description="Helical" evidence="11">
    <location>
        <begin position="810"/>
        <end position="833"/>
    </location>
</feature>
<dbReference type="OrthoDB" id="5496529at2"/>
<dbReference type="InterPro" id="IPR059000">
    <property type="entry name" value="ATPase_P-type_domA"/>
</dbReference>
<feature type="transmembrane region" description="Helical" evidence="11">
    <location>
        <begin position="51"/>
        <end position="74"/>
    </location>
</feature>
<dbReference type="FunFam" id="3.40.50.1000:FF:000211">
    <property type="entry name" value="Plasma membrane ATPase"/>
    <property type="match status" value="1"/>
</dbReference>
<dbReference type="InterPro" id="IPR008250">
    <property type="entry name" value="ATPase_P-typ_transduc_dom_A_sf"/>
</dbReference>
<dbReference type="GO" id="GO:0046872">
    <property type="term" value="F:metal ion binding"/>
    <property type="evidence" value="ECO:0007669"/>
    <property type="project" value="UniProtKB-KW"/>
</dbReference>
<feature type="transmembrane region" description="Helical" evidence="11">
    <location>
        <begin position="80"/>
        <end position="99"/>
    </location>
</feature>
<accession>A0A1M7Y8I2</accession>
<dbReference type="Gene3D" id="2.70.150.10">
    <property type="entry name" value="Calcium-transporting ATPase, cytoplasmic transduction domain A"/>
    <property type="match status" value="1"/>
</dbReference>
<feature type="transmembrane region" description="Helical" evidence="11">
    <location>
        <begin position="779"/>
        <end position="798"/>
    </location>
</feature>
<dbReference type="Gene3D" id="1.20.1110.10">
    <property type="entry name" value="Calcium-transporting ATPase, transmembrane domain"/>
    <property type="match status" value="1"/>
</dbReference>
<feature type="transmembrane region" description="Helical" evidence="11">
    <location>
        <begin position="845"/>
        <end position="863"/>
    </location>
</feature>
<keyword evidence="14" id="KW-1185">Reference proteome</keyword>
<feature type="transmembrane region" description="Helical" evidence="11">
    <location>
        <begin position="244"/>
        <end position="266"/>
    </location>
</feature>
<evidence type="ECO:0000256" key="7">
    <source>
        <dbReference type="ARBA" id="ARBA00022842"/>
    </source>
</evidence>
<organism evidence="13 14">
    <name type="scientific">Desulfopila aestuarii DSM 18488</name>
    <dbReference type="NCBI Taxonomy" id="1121416"/>
    <lineage>
        <taxon>Bacteria</taxon>
        <taxon>Pseudomonadati</taxon>
        <taxon>Thermodesulfobacteriota</taxon>
        <taxon>Desulfobulbia</taxon>
        <taxon>Desulfobulbales</taxon>
        <taxon>Desulfocapsaceae</taxon>
        <taxon>Desulfopila</taxon>
    </lineage>
</organism>
<evidence type="ECO:0000256" key="4">
    <source>
        <dbReference type="ARBA" id="ARBA00022723"/>
    </source>
</evidence>
<dbReference type="InterPro" id="IPR023298">
    <property type="entry name" value="ATPase_P-typ_TM_dom_sf"/>
</dbReference>
<dbReference type="InterPro" id="IPR023299">
    <property type="entry name" value="ATPase_P-typ_cyto_dom_N"/>
</dbReference>
<dbReference type="SUPFAM" id="SSF81660">
    <property type="entry name" value="Metal cation-transporting ATPase, ATP-binding domain N"/>
    <property type="match status" value="1"/>
</dbReference>
<dbReference type="AlphaFoldDB" id="A0A1M7Y8I2"/>
<dbReference type="STRING" id="1121416.SAMN02745220_02551"/>
<comment type="subcellular location">
    <subcellularLocation>
        <location evidence="1">Membrane</location>
        <topology evidence="1">Multi-pass membrane protein</topology>
    </subcellularLocation>
</comment>
<dbReference type="GO" id="GO:0016020">
    <property type="term" value="C:membrane"/>
    <property type="evidence" value="ECO:0007669"/>
    <property type="project" value="UniProtKB-SubCell"/>
</dbReference>
<dbReference type="Gene3D" id="3.40.1110.10">
    <property type="entry name" value="Calcium-transporting ATPase, cytoplasmic domain N"/>
    <property type="match status" value="1"/>
</dbReference>
<dbReference type="GO" id="GO:0016887">
    <property type="term" value="F:ATP hydrolysis activity"/>
    <property type="evidence" value="ECO:0007669"/>
    <property type="project" value="InterPro"/>
</dbReference>
<dbReference type="InterPro" id="IPR036412">
    <property type="entry name" value="HAD-like_sf"/>
</dbReference>
<evidence type="ECO:0000313" key="14">
    <source>
        <dbReference type="Proteomes" id="UP000184603"/>
    </source>
</evidence>
<evidence type="ECO:0000256" key="8">
    <source>
        <dbReference type="ARBA" id="ARBA00022967"/>
    </source>
</evidence>
<feature type="transmembrane region" description="Helical" evidence="11">
    <location>
        <begin position="278"/>
        <end position="304"/>
    </location>
</feature>
<evidence type="ECO:0000313" key="13">
    <source>
        <dbReference type="EMBL" id="SHO48943.1"/>
    </source>
</evidence>
<dbReference type="InterPro" id="IPR006068">
    <property type="entry name" value="ATPase_P-typ_cation-transptr_C"/>
</dbReference>
<feature type="transmembrane region" description="Helical" evidence="11">
    <location>
        <begin position="672"/>
        <end position="694"/>
    </location>
</feature>
<proteinExistence type="predicted"/>
<dbReference type="Gene3D" id="3.40.50.1000">
    <property type="entry name" value="HAD superfamily/HAD-like"/>
    <property type="match status" value="1"/>
</dbReference>
<evidence type="ECO:0000256" key="1">
    <source>
        <dbReference type="ARBA" id="ARBA00004141"/>
    </source>
</evidence>
<dbReference type="InterPro" id="IPR004014">
    <property type="entry name" value="ATPase_P-typ_cation-transptr_N"/>
</dbReference>
<evidence type="ECO:0000256" key="10">
    <source>
        <dbReference type="ARBA" id="ARBA00023136"/>
    </source>
</evidence>
<protein>
    <submittedName>
        <fullName evidence="13">Ca2+-transporting ATPase</fullName>
    </submittedName>
</protein>
<dbReference type="Proteomes" id="UP000184603">
    <property type="component" value="Unassembled WGS sequence"/>
</dbReference>
<dbReference type="Pfam" id="PF00122">
    <property type="entry name" value="E1-E2_ATPase"/>
    <property type="match status" value="1"/>
</dbReference>
<dbReference type="InterPro" id="IPR001757">
    <property type="entry name" value="P_typ_ATPase"/>
</dbReference>
<gene>
    <name evidence="13" type="ORF">SAMN02745220_02551</name>
</gene>
<dbReference type="GO" id="GO:0005524">
    <property type="term" value="F:ATP binding"/>
    <property type="evidence" value="ECO:0007669"/>
    <property type="project" value="UniProtKB-KW"/>
</dbReference>
<keyword evidence="10 11" id="KW-0472">Membrane</keyword>
<dbReference type="SUPFAM" id="SSF81653">
    <property type="entry name" value="Calcium ATPase, transduction domain A"/>
    <property type="match status" value="1"/>
</dbReference>
<keyword evidence="3 11" id="KW-0812">Transmembrane</keyword>
<keyword evidence="5" id="KW-0547">Nucleotide-binding</keyword>
<dbReference type="SUPFAM" id="SSF56784">
    <property type="entry name" value="HAD-like"/>
    <property type="match status" value="1"/>
</dbReference>
<feature type="transmembrane region" description="Helical" evidence="11">
    <location>
        <begin position="747"/>
        <end position="767"/>
    </location>
</feature>
<name>A0A1M7Y8I2_9BACT</name>
<dbReference type="EMBL" id="FRFE01000011">
    <property type="protein sequence ID" value="SHO48943.1"/>
    <property type="molecule type" value="Genomic_DNA"/>
</dbReference>
<evidence type="ECO:0000256" key="11">
    <source>
        <dbReference type="SAM" id="Phobius"/>
    </source>
</evidence>
<evidence type="ECO:0000256" key="2">
    <source>
        <dbReference type="ARBA" id="ARBA00022553"/>
    </source>
</evidence>
<dbReference type="NCBIfam" id="TIGR01494">
    <property type="entry name" value="ATPase_P-type"/>
    <property type="match status" value="3"/>
</dbReference>
<dbReference type="PRINTS" id="PR00119">
    <property type="entry name" value="CATATPASE"/>
</dbReference>
<keyword evidence="9 11" id="KW-1133">Transmembrane helix</keyword>
<dbReference type="InterPro" id="IPR018303">
    <property type="entry name" value="ATPase_P-typ_P_site"/>
</dbReference>
<dbReference type="PANTHER" id="PTHR42861">
    <property type="entry name" value="CALCIUM-TRANSPORTING ATPASE"/>
    <property type="match status" value="1"/>
</dbReference>
<dbReference type="SFLD" id="SFLDG00002">
    <property type="entry name" value="C1.7:_P-type_atpase_like"/>
    <property type="match status" value="1"/>
</dbReference>
<dbReference type="SUPFAM" id="SSF81665">
    <property type="entry name" value="Calcium ATPase, transmembrane domain M"/>
    <property type="match status" value="1"/>
</dbReference>
<dbReference type="Pfam" id="PF13246">
    <property type="entry name" value="Cation_ATPase"/>
    <property type="match status" value="1"/>
</dbReference>
<dbReference type="PRINTS" id="PR00120">
    <property type="entry name" value="HATPASE"/>
</dbReference>
<keyword evidence="2" id="KW-0597">Phosphoprotein</keyword>
<dbReference type="SMART" id="SM00831">
    <property type="entry name" value="Cation_ATPase_N"/>
    <property type="match status" value="1"/>
</dbReference>
<dbReference type="FunFam" id="3.40.50.1000:FF:000001">
    <property type="entry name" value="Phospholipid-transporting ATPase IC"/>
    <property type="match status" value="1"/>
</dbReference>
<reference evidence="13 14" key="1">
    <citation type="submission" date="2016-12" db="EMBL/GenBank/DDBJ databases">
        <authorList>
            <person name="Song W.-J."/>
            <person name="Kurnit D.M."/>
        </authorList>
    </citation>
    <scope>NUCLEOTIDE SEQUENCE [LARGE SCALE GENOMIC DNA]</scope>
    <source>
        <strain evidence="13 14">DSM 18488</strain>
    </source>
</reference>
<dbReference type="SFLD" id="SFLDS00003">
    <property type="entry name" value="Haloacid_Dehalogenase"/>
    <property type="match status" value="1"/>
</dbReference>
<dbReference type="Pfam" id="PF08282">
    <property type="entry name" value="Hydrolase_3"/>
    <property type="match status" value="1"/>
</dbReference>
<dbReference type="PROSITE" id="PS00154">
    <property type="entry name" value="ATPASE_E1_E2"/>
    <property type="match status" value="1"/>
</dbReference>
<dbReference type="InterPro" id="IPR044492">
    <property type="entry name" value="P_typ_ATPase_HD_dom"/>
</dbReference>
<feature type="domain" description="Cation-transporting P-type ATPase N-terminal" evidence="12">
    <location>
        <begin position="3"/>
        <end position="76"/>
    </location>
</feature>
<evidence type="ECO:0000256" key="5">
    <source>
        <dbReference type="ARBA" id="ARBA00022741"/>
    </source>
</evidence>
<dbReference type="Pfam" id="PF00689">
    <property type="entry name" value="Cation_ATPase_C"/>
    <property type="match status" value="1"/>
</dbReference>
<keyword evidence="4" id="KW-0479">Metal-binding</keyword>
<dbReference type="Pfam" id="PF00690">
    <property type="entry name" value="Cation_ATPase_N"/>
    <property type="match status" value="1"/>
</dbReference>
<keyword evidence="7" id="KW-0460">Magnesium</keyword>
<dbReference type="SFLD" id="SFLDF00027">
    <property type="entry name" value="p-type_atpase"/>
    <property type="match status" value="1"/>
</dbReference>
<evidence type="ECO:0000256" key="3">
    <source>
        <dbReference type="ARBA" id="ARBA00022692"/>
    </source>
</evidence>
<sequence length="879" mass="96647">MPVYFQLSVEETLCHLKTRLSGLTDHEVNLRQQEKGYNRLKVRPPVPAWKILLAQFTNFIIYLLLIAVIFSVIIGEYTDSLVILAILLMNGLIGFFQELRANRSLEALKKLVTIEAKVTRNGITAIIDAAELVYGDIIHLENGDKIPADARLISVIELQIEESALTGESEPVRKQLTKIAGEPGPADQSNMVFSATSVVGGRGIAVVTACGMETEIGRISQLVASAEEEKTPLQQRLDRFGKNLGLVIIAICILVFCLCLGRYYLQQTTIHVSAFLEFAFIAISLAVAAVPTALPAVVTIALSIGTRRLLVKNMLVRRLSSVETLGCCDVICSDKTGTLTKNQMTVQRAWTLGGEFDFNHDDIKHRTSINQDLRLLFTIGIACNNSKADFAAGKGGNPTEIALFQAAEIAGVSHNGKRIHERPFDSSRKLMSVVVQEDDHTLLCTKGAPDQLLNHCTDVQIGSEIHPLDDTYRSIILKANQHLGSQALRVMAFAYREADSPDDTQEERLTFIGLQAMIDPPRDDVIDAIRKARSAHIRVIMITGDHRETAKAIAKEIGIDGEMLTGEKINLMTDEEFSQTITRTNIFARVIPEHKQRIVKALQEQGHIVAMTGDGVNDAPALKSADIGIAVGSGTDVAREASDFVLLDDSFSSIVAGVEEGRGIYENIQKSIMLLLSGNLMEVLIILLAVLLGFNLPLTALLLLWVNLITDGAPALAYAVDPYGKNIMQRPPIPISEGILPSKRLRLLIALGFSGSLIGLGLFLLSGGNSNDPIEIQRAQTMVFNYIVLYEMMLVFVIRNNYQVRMLTNSWLWFSVIFSLMMQVLIMYTPLHFIFHVTPLTASEIFELMVATGVFSLICYLFGRDRADGPKTSTSSACQ</sequence>
<evidence type="ECO:0000256" key="9">
    <source>
        <dbReference type="ARBA" id="ARBA00022989"/>
    </source>
</evidence>
<feature type="transmembrane region" description="Helical" evidence="11">
    <location>
        <begin position="700"/>
        <end position="720"/>
    </location>
</feature>
<evidence type="ECO:0000259" key="12">
    <source>
        <dbReference type="SMART" id="SM00831"/>
    </source>
</evidence>